<name>A0A1S2YV18_CICAR</name>
<reference evidence="9" key="2">
    <citation type="submission" date="2025-08" db="UniProtKB">
        <authorList>
            <consortium name="RefSeq"/>
        </authorList>
    </citation>
    <scope>IDENTIFICATION</scope>
    <source>
        <tissue evidence="9">Etiolated seedlings</tissue>
    </source>
</reference>
<dbReference type="Proteomes" id="UP000087171">
    <property type="component" value="Chromosome Ca7"/>
</dbReference>
<comment type="subcellular location">
    <subcellularLocation>
        <location evidence="1">Membrane</location>
        <topology evidence="1">Single-pass membrane protein</topology>
    </subcellularLocation>
</comment>
<keyword evidence="2 6" id="KW-0812">Transmembrane</keyword>
<evidence type="ECO:0000259" key="7">
    <source>
        <dbReference type="Pfam" id="PF03168"/>
    </source>
</evidence>
<evidence type="ECO:0000256" key="6">
    <source>
        <dbReference type="SAM" id="Phobius"/>
    </source>
</evidence>
<dbReference type="RefSeq" id="XP_004510378.1">
    <property type="nucleotide sequence ID" value="XM_004510321.3"/>
</dbReference>
<evidence type="ECO:0000256" key="4">
    <source>
        <dbReference type="ARBA" id="ARBA00023136"/>
    </source>
</evidence>
<dbReference type="PANTHER" id="PTHR31234:SF36">
    <property type="entry name" value="CHAPERONIN CPN60-LIKE PROTEIN"/>
    <property type="match status" value="1"/>
</dbReference>
<evidence type="ECO:0000256" key="3">
    <source>
        <dbReference type="ARBA" id="ARBA00022989"/>
    </source>
</evidence>
<evidence type="ECO:0000256" key="2">
    <source>
        <dbReference type="ARBA" id="ARBA00022692"/>
    </source>
</evidence>
<organism evidence="8 9">
    <name type="scientific">Cicer arietinum</name>
    <name type="common">Chickpea</name>
    <name type="synonym">Garbanzo</name>
    <dbReference type="NCBI Taxonomy" id="3827"/>
    <lineage>
        <taxon>Eukaryota</taxon>
        <taxon>Viridiplantae</taxon>
        <taxon>Streptophyta</taxon>
        <taxon>Embryophyta</taxon>
        <taxon>Tracheophyta</taxon>
        <taxon>Spermatophyta</taxon>
        <taxon>Magnoliopsida</taxon>
        <taxon>eudicotyledons</taxon>
        <taxon>Gunneridae</taxon>
        <taxon>Pentapetalae</taxon>
        <taxon>rosids</taxon>
        <taxon>fabids</taxon>
        <taxon>Fabales</taxon>
        <taxon>Fabaceae</taxon>
        <taxon>Papilionoideae</taxon>
        <taxon>50 kb inversion clade</taxon>
        <taxon>NPAAA clade</taxon>
        <taxon>Hologalegina</taxon>
        <taxon>IRL clade</taxon>
        <taxon>Cicereae</taxon>
        <taxon>Cicer</taxon>
    </lineage>
</organism>
<evidence type="ECO:0000313" key="9">
    <source>
        <dbReference type="RefSeq" id="XP_004510378.1"/>
    </source>
</evidence>
<feature type="domain" description="Late embryogenesis abundant protein LEA-2 subgroup" evidence="7">
    <location>
        <begin position="105"/>
        <end position="194"/>
    </location>
</feature>
<dbReference type="GO" id="GO:0098542">
    <property type="term" value="P:defense response to other organism"/>
    <property type="evidence" value="ECO:0007669"/>
    <property type="project" value="InterPro"/>
</dbReference>
<feature type="region of interest" description="Disordered" evidence="5">
    <location>
        <begin position="1"/>
        <end position="26"/>
    </location>
</feature>
<accession>A0A1S2YV18</accession>
<keyword evidence="3 6" id="KW-1133">Transmembrane helix</keyword>
<dbReference type="GO" id="GO:0005886">
    <property type="term" value="C:plasma membrane"/>
    <property type="evidence" value="ECO:0007669"/>
    <property type="project" value="TreeGrafter"/>
</dbReference>
<evidence type="ECO:0000256" key="5">
    <source>
        <dbReference type="SAM" id="MobiDB-lite"/>
    </source>
</evidence>
<dbReference type="InterPro" id="IPR004864">
    <property type="entry name" value="LEA_2"/>
</dbReference>
<evidence type="ECO:0000313" key="8">
    <source>
        <dbReference type="Proteomes" id="UP000087171"/>
    </source>
</evidence>
<sequence length="231" mass="25851">MTDKNQIYPPPPKSTTNGTAPSFPATKPQLYGTIRPTYRAQSHHRHRSNNRNWCCTICFWLILILIFILLVLGLAGTAVYLLYHPQRPSFSVNSLKLTSDEFDLTLSTTNPNEKIKFSYEPISVSIIAGEVDVGEGVIPSFEHETKNTTMLKASVEKRGLKKKKIGSLELNMKLETKVEAKMWILKTPRVGIRVLCDGIDVAGEKAVTAASTADVKCDVDVRFKVWKWTLG</sequence>
<proteinExistence type="predicted"/>
<gene>
    <name evidence="9" type="primary">LOC101508817</name>
</gene>
<feature type="transmembrane region" description="Helical" evidence="6">
    <location>
        <begin position="53"/>
        <end position="83"/>
    </location>
</feature>
<dbReference type="eggNOG" id="ENOG502QPUX">
    <property type="taxonomic scope" value="Eukaryota"/>
</dbReference>
<keyword evidence="8" id="KW-1185">Reference proteome</keyword>
<dbReference type="STRING" id="3827.A0A1S2YV18"/>
<dbReference type="OrthoDB" id="777167at2759"/>
<protein>
    <submittedName>
        <fullName evidence="9">NDR1/HIN1-like protein 26</fullName>
    </submittedName>
</protein>
<evidence type="ECO:0000256" key="1">
    <source>
        <dbReference type="ARBA" id="ARBA00004167"/>
    </source>
</evidence>
<keyword evidence="4 6" id="KW-0472">Membrane</keyword>
<dbReference type="AlphaFoldDB" id="A0A1S2YV18"/>
<dbReference type="PaxDb" id="3827-XP_004510378.1"/>
<dbReference type="InterPro" id="IPR044839">
    <property type="entry name" value="NDR1-like"/>
</dbReference>
<dbReference type="PANTHER" id="PTHR31234">
    <property type="entry name" value="LATE EMBRYOGENESIS ABUNDANT (LEA) HYDROXYPROLINE-RICH GLYCOPROTEIN FAMILY"/>
    <property type="match status" value="1"/>
</dbReference>
<reference evidence="8" key="1">
    <citation type="journal article" date="2013" name="Nat. Biotechnol.">
        <title>Draft genome sequence of chickpea (Cicer arietinum) provides a resource for trait improvement.</title>
        <authorList>
            <person name="Varshney R.K."/>
            <person name="Song C."/>
            <person name="Saxena R.K."/>
            <person name="Azam S."/>
            <person name="Yu S."/>
            <person name="Sharpe A.G."/>
            <person name="Cannon S."/>
            <person name="Baek J."/>
            <person name="Rosen B.D."/>
            <person name="Tar'an B."/>
            <person name="Millan T."/>
            <person name="Zhang X."/>
            <person name="Ramsay L.D."/>
            <person name="Iwata A."/>
            <person name="Wang Y."/>
            <person name="Nelson W."/>
            <person name="Farmer A.D."/>
            <person name="Gaur P.M."/>
            <person name="Soderlund C."/>
            <person name="Penmetsa R.V."/>
            <person name="Xu C."/>
            <person name="Bharti A.K."/>
            <person name="He W."/>
            <person name="Winter P."/>
            <person name="Zhao S."/>
            <person name="Hane J.K."/>
            <person name="Carrasquilla-Garcia N."/>
            <person name="Condie J.A."/>
            <person name="Upadhyaya H.D."/>
            <person name="Luo M.C."/>
            <person name="Thudi M."/>
            <person name="Gowda C.L."/>
            <person name="Singh N.P."/>
            <person name="Lichtenzveig J."/>
            <person name="Gali K.K."/>
            <person name="Rubio J."/>
            <person name="Nadarajan N."/>
            <person name="Dolezel J."/>
            <person name="Bansal K.C."/>
            <person name="Xu X."/>
            <person name="Edwards D."/>
            <person name="Zhang G."/>
            <person name="Kahl G."/>
            <person name="Gil J."/>
            <person name="Singh K.B."/>
            <person name="Datta S.K."/>
            <person name="Jackson S.A."/>
            <person name="Wang J."/>
            <person name="Cook D.R."/>
        </authorList>
    </citation>
    <scope>NUCLEOTIDE SEQUENCE [LARGE SCALE GENOMIC DNA]</scope>
    <source>
        <strain evidence="8">cv. CDC Frontier</strain>
    </source>
</reference>
<dbReference type="Pfam" id="PF03168">
    <property type="entry name" value="LEA_2"/>
    <property type="match status" value="1"/>
</dbReference>